<feature type="domain" description="Integrase catalytic" evidence="6">
    <location>
        <begin position="543"/>
        <end position="710"/>
    </location>
</feature>
<dbReference type="PANTHER" id="PTHR37984">
    <property type="entry name" value="PROTEIN CBG26694"/>
    <property type="match status" value="1"/>
</dbReference>
<dbReference type="EMBL" id="BKCJ010125319">
    <property type="protein sequence ID" value="GEX71410.1"/>
    <property type="molecule type" value="Genomic_DNA"/>
</dbReference>
<gene>
    <name evidence="7" type="ORF">Tci_343385</name>
</gene>
<comment type="caution">
    <text evidence="7">The sequence shown here is derived from an EMBL/GenBank/DDBJ whole genome shotgun (WGS) entry which is preliminary data.</text>
</comment>
<dbReference type="Gene3D" id="2.40.70.10">
    <property type="entry name" value="Acid Proteases"/>
    <property type="match status" value="1"/>
</dbReference>
<evidence type="ECO:0000256" key="3">
    <source>
        <dbReference type="ARBA" id="ARBA00022722"/>
    </source>
</evidence>
<dbReference type="CDD" id="cd00303">
    <property type="entry name" value="retropepsin_like"/>
    <property type="match status" value="1"/>
</dbReference>
<evidence type="ECO:0000256" key="1">
    <source>
        <dbReference type="ARBA" id="ARBA00022679"/>
    </source>
</evidence>
<dbReference type="SUPFAM" id="SSF56672">
    <property type="entry name" value="DNA/RNA polymerases"/>
    <property type="match status" value="1"/>
</dbReference>
<dbReference type="GO" id="GO:0004519">
    <property type="term" value="F:endonuclease activity"/>
    <property type="evidence" value="ECO:0007669"/>
    <property type="project" value="UniProtKB-KW"/>
</dbReference>
<dbReference type="InterPro" id="IPR050951">
    <property type="entry name" value="Retrovirus_Pol_polyprotein"/>
</dbReference>
<dbReference type="SUPFAM" id="SSF53098">
    <property type="entry name" value="Ribonuclease H-like"/>
    <property type="match status" value="1"/>
</dbReference>
<keyword evidence="2" id="KW-0548">Nucleotidyltransferase</keyword>
<keyword evidence="7" id="KW-0695">RNA-directed DNA polymerase</keyword>
<dbReference type="InterPro" id="IPR001584">
    <property type="entry name" value="Integrase_cat-core"/>
</dbReference>
<dbReference type="Gene3D" id="3.30.70.270">
    <property type="match status" value="1"/>
</dbReference>
<dbReference type="InterPro" id="IPR021109">
    <property type="entry name" value="Peptidase_aspartic_dom_sf"/>
</dbReference>
<dbReference type="InterPro" id="IPR043502">
    <property type="entry name" value="DNA/RNA_pol_sf"/>
</dbReference>
<accession>A0A699H8I5</accession>
<feature type="compositionally biased region" description="Polar residues" evidence="5">
    <location>
        <begin position="106"/>
        <end position="115"/>
    </location>
</feature>
<dbReference type="PANTHER" id="PTHR37984:SF5">
    <property type="entry name" value="PROTEIN NYNRIN-LIKE"/>
    <property type="match status" value="1"/>
</dbReference>
<dbReference type="GO" id="GO:0003964">
    <property type="term" value="F:RNA-directed DNA polymerase activity"/>
    <property type="evidence" value="ECO:0007669"/>
    <property type="project" value="UniProtKB-KW"/>
</dbReference>
<dbReference type="GO" id="GO:0003676">
    <property type="term" value="F:nucleic acid binding"/>
    <property type="evidence" value="ECO:0007669"/>
    <property type="project" value="InterPro"/>
</dbReference>
<reference evidence="7" key="1">
    <citation type="journal article" date="2019" name="Sci. Rep.">
        <title>Draft genome of Tanacetum cinerariifolium, the natural source of mosquito coil.</title>
        <authorList>
            <person name="Yamashiro T."/>
            <person name="Shiraishi A."/>
            <person name="Satake H."/>
            <person name="Nakayama K."/>
        </authorList>
    </citation>
    <scope>NUCLEOTIDE SEQUENCE</scope>
</reference>
<organism evidence="7">
    <name type="scientific">Tanacetum cinerariifolium</name>
    <name type="common">Dalmatian daisy</name>
    <name type="synonym">Chrysanthemum cinerariifolium</name>
    <dbReference type="NCBI Taxonomy" id="118510"/>
    <lineage>
        <taxon>Eukaryota</taxon>
        <taxon>Viridiplantae</taxon>
        <taxon>Streptophyta</taxon>
        <taxon>Embryophyta</taxon>
        <taxon>Tracheophyta</taxon>
        <taxon>Spermatophyta</taxon>
        <taxon>Magnoliopsida</taxon>
        <taxon>eudicotyledons</taxon>
        <taxon>Gunneridae</taxon>
        <taxon>Pentapetalae</taxon>
        <taxon>asterids</taxon>
        <taxon>campanulids</taxon>
        <taxon>Asterales</taxon>
        <taxon>Asteraceae</taxon>
        <taxon>Asteroideae</taxon>
        <taxon>Anthemideae</taxon>
        <taxon>Anthemidinae</taxon>
        <taxon>Tanacetum</taxon>
    </lineage>
</organism>
<keyword evidence="3" id="KW-0540">Nuclease</keyword>
<keyword evidence="4" id="KW-0255">Endonuclease</keyword>
<dbReference type="InterPro" id="IPR043128">
    <property type="entry name" value="Rev_trsase/Diguanyl_cyclase"/>
</dbReference>
<evidence type="ECO:0000256" key="5">
    <source>
        <dbReference type="SAM" id="MobiDB-lite"/>
    </source>
</evidence>
<dbReference type="GO" id="GO:0015074">
    <property type="term" value="P:DNA integration"/>
    <property type="evidence" value="ECO:0007669"/>
    <property type="project" value="InterPro"/>
</dbReference>
<dbReference type="InterPro" id="IPR012337">
    <property type="entry name" value="RNaseH-like_sf"/>
</dbReference>
<name>A0A699H8I5_TANCI</name>
<proteinExistence type="predicted"/>
<evidence type="ECO:0000256" key="4">
    <source>
        <dbReference type="ARBA" id="ARBA00022759"/>
    </source>
</evidence>
<dbReference type="AlphaFoldDB" id="A0A699H8I5"/>
<feature type="region of interest" description="Disordered" evidence="5">
    <location>
        <begin position="100"/>
        <end position="120"/>
    </location>
</feature>
<evidence type="ECO:0000313" key="7">
    <source>
        <dbReference type="EMBL" id="GEX71410.1"/>
    </source>
</evidence>
<dbReference type="Gene3D" id="3.30.420.10">
    <property type="entry name" value="Ribonuclease H-like superfamily/Ribonuclease H"/>
    <property type="match status" value="1"/>
</dbReference>
<keyword evidence="4" id="KW-0378">Hydrolase</keyword>
<sequence>MTATMFTNYMKANDAILKNMQTNMTSSTNSNLDLNNMFGQFMKMNTASSSGSGTLPSNTVTNSKEDLKGITTRSRTAYQGPMIPTTSSSPPKVVERETEVTKDTVPPTNNGSNKDVQPPVVQVKTPIPNSELVVAPIAELVVAPVSALKPNQKSSIPYPSRLHDQKLHDKANDQKEKIFKIFQDLKFNINFADALILMPKFNPNIKSLLTNKDKLFELARTSLNELLGGMDEFFALADLGASINLMPLSVWNNISLPKLTPTLMTLKLMDRLISRPIGVAEDVFVKVGKFHFSNDFVVVDFDADPRVPLILGRFFLKTERAFIDVYAGELTFRLNNEVVKFNLDQTSRYSANYNDMKANQIDVIDMACEDYLQEFLGFSDVIASVNPTPYYDPIVSTSSPTLTPFGDSDFLLKEVDAFLALKDDSTSLEVDHSYYHIEGDILLLEAFLNDDPSLPPPNQGMIEVDKAKVDVIAKLPHPTTVKGIRSFLGHAGFYRRFIQDFSKIALPMTRVLEKDTPAENLAADHLSRLEKPHQSMLDKKEINEAFPLETLNMVSFRGNLSTPWFSDFANYHAGNKYILVAVDYLSKWVEAKALPTNDTRVVCKFLKSLFSRFGTPCAIISDRGTHFWNDQFAKFMLKNGVTHRLATAYHPQTSGHVEVSNRGLKRILERTLDKNHASWSDKLDDALWALRTDFKTPIGCTPYRLVYGKACHLPIELEHKAY</sequence>
<evidence type="ECO:0000259" key="6">
    <source>
        <dbReference type="PROSITE" id="PS50994"/>
    </source>
</evidence>
<keyword evidence="1" id="KW-0808">Transferase</keyword>
<dbReference type="PROSITE" id="PS50994">
    <property type="entry name" value="INTEGRASE"/>
    <property type="match status" value="1"/>
</dbReference>
<dbReference type="Pfam" id="PF00665">
    <property type="entry name" value="rve"/>
    <property type="match status" value="1"/>
</dbReference>
<dbReference type="InterPro" id="IPR036397">
    <property type="entry name" value="RNaseH_sf"/>
</dbReference>
<evidence type="ECO:0000256" key="2">
    <source>
        <dbReference type="ARBA" id="ARBA00022695"/>
    </source>
</evidence>
<protein>
    <submittedName>
        <fullName evidence="7">Reverse transcriptase domain-containing protein</fullName>
    </submittedName>
</protein>